<keyword evidence="2" id="KW-0812">Transmembrane</keyword>
<evidence type="ECO:0000256" key="3">
    <source>
        <dbReference type="ARBA" id="ARBA00022729"/>
    </source>
</evidence>
<keyword evidence="6" id="KW-1185">Reference proteome</keyword>
<name>V3ZUK6_LOTGI</name>
<dbReference type="RefSeq" id="XP_009061256.1">
    <property type="nucleotide sequence ID" value="XM_009063008.1"/>
</dbReference>
<reference evidence="5 6" key="1">
    <citation type="journal article" date="2013" name="Nature">
        <title>Insights into bilaterian evolution from three spiralian genomes.</title>
        <authorList>
            <person name="Simakov O."/>
            <person name="Marletaz F."/>
            <person name="Cho S.J."/>
            <person name="Edsinger-Gonzales E."/>
            <person name="Havlak P."/>
            <person name="Hellsten U."/>
            <person name="Kuo D.H."/>
            <person name="Larsson T."/>
            <person name="Lv J."/>
            <person name="Arendt D."/>
            <person name="Savage R."/>
            <person name="Osoegawa K."/>
            <person name="de Jong P."/>
            <person name="Grimwood J."/>
            <person name="Chapman J.A."/>
            <person name="Shapiro H."/>
            <person name="Aerts A."/>
            <person name="Otillar R.P."/>
            <person name="Terry A.Y."/>
            <person name="Boore J.L."/>
            <person name="Grigoriev I.V."/>
            <person name="Lindberg D.R."/>
            <person name="Seaver E.C."/>
            <person name="Weisblat D.A."/>
            <person name="Putnam N.H."/>
            <person name="Rokhsar D.S."/>
        </authorList>
    </citation>
    <scope>NUCLEOTIDE SEQUENCE [LARGE SCALE GENOMIC DNA]</scope>
</reference>
<dbReference type="GO" id="GO:0016020">
    <property type="term" value="C:membrane"/>
    <property type="evidence" value="ECO:0007669"/>
    <property type="project" value="UniProtKB-SubCell"/>
</dbReference>
<dbReference type="PANTHER" id="PTHR13055">
    <property type="entry name" value="TUMOR ENDOTHELIAL MARKER 7 RELATED"/>
    <property type="match status" value="1"/>
</dbReference>
<comment type="subcellular location">
    <subcellularLocation>
        <location evidence="1">Membrane</location>
        <topology evidence="1">Single-pass type I membrane protein</topology>
    </subcellularLocation>
</comment>
<keyword evidence="3" id="KW-0732">Signal</keyword>
<dbReference type="PANTHER" id="PTHR13055:SF12">
    <property type="entry name" value="LD40707P"/>
    <property type="match status" value="1"/>
</dbReference>
<dbReference type="InterPro" id="IPR031152">
    <property type="entry name" value="PLXDC"/>
</dbReference>
<proteinExistence type="predicted"/>
<organism evidence="5 6">
    <name type="scientific">Lottia gigantea</name>
    <name type="common">Giant owl limpet</name>
    <dbReference type="NCBI Taxonomy" id="225164"/>
    <lineage>
        <taxon>Eukaryota</taxon>
        <taxon>Metazoa</taxon>
        <taxon>Spiralia</taxon>
        <taxon>Lophotrochozoa</taxon>
        <taxon>Mollusca</taxon>
        <taxon>Gastropoda</taxon>
        <taxon>Patellogastropoda</taxon>
        <taxon>Lottioidea</taxon>
        <taxon>Lottiidae</taxon>
        <taxon>Lottia</taxon>
    </lineage>
</organism>
<gene>
    <name evidence="5" type="ORF">LOTGIDRAFT_67733</name>
</gene>
<dbReference type="HOGENOM" id="CLU_155331_0_0_1"/>
<dbReference type="KEGG" id="lgi:LOTGIDRAFT_67733"/>
<dbReference type="Proteomes" id="UP000030746">
    <property type="component" value="Unassembled WGS sequence"/>
</dbReference>
<dbReference type="CTD" id="20251838"/>
<evidence type="ECO:0000313" key="6">
    <source>
        <dbReference type="Proteomes" id="UP000030746"/>
    </source>
</evidence>
<evidence type="ECO:0000256" key="2">
    <source>
        <dbReference type="ARBA" id="ARBA00022692"/>
    </source>
</evidence>
<evidence type="ECO:0000256" key="1">
    <source>
        <dbReference type="ARBA" id="ARBA00004479"/>
    </source>
</evidence>
<dbReference type="OrthoDB" id="6285106at2759"/>
<dbReference type="AlphaFoldDB" id="V3ZUK6"/>
<evidence type="ECO:0000313" key="5">
    <source>
        <dbReference type="EMBL" id="ESO88042.1"/>
    </source>
</evidence>
<dbReference type="OMA" id="YGHHLEE"/>
<feature type="non-terminal residue" evidence="5">
    <location>
        <position position="145"/>
    </location>
</feature>
<accession>V3ZUK6</accession>
<dbReference type="STRING" id="225164.V3ZUK6"/>
<protein>
    <submittedName>
        <fullName evidence="5">Uncharacterized protein</fullName>
    </submittedName>
</protein>
<sequence length="145" mass="16687">IDLKFPFRFYGHNITNVTVATGGFLYTSPFLHQWLTATQYIAPLMANFDTRKGGENSAIYYDRRRGKHVKKLHKTLNSDCYDNFIVQWKSVKLGDENITEPFEFEVILAKDGTIKFLYKTIPVNINEISDSSHPVKIGLSDAFYI</sequence>
<evidence type="ECO:0000256" key="4">
    <source>
        <dbReference type="ARBA" id="ARBA00022989"/>
    </source>
</evidence>
<dbReference type="EMBL" id="KB202793">
    <property type="protein sequence ID" value="ESO88042.1"/>
    <property type="molecule type" value="Genomic_DNA"/>
</dbReference>
<keyword evidence="4" id="KW-1133">Transmembrane helix</keyword>
<keyword evidence="4" id="KW-0472">Membrane</keyword>
<dbReference type="GeneID" id="20251838"/>
<feature type="non-terminal residue" evidence="5">
    <location>
        <position position="1"/>
    </location>
</feature>